<proteinExistence type="inferred from homology"/>
<feature type="transmembrane region" description="Helical" evidence="7">
    <location>
        <begin position="78"/>
        <end position="99"/>
    </location>
</feature>
<name>A0A8J6P3U6_9FLAO</name>
<dbReference type="RefSeq" id="WP_163492807.1">
    <property type="nucleotide sequence ID" value="NZ_JACVEL010000001.1"/>
</dbReference>
<dbReference type="NCBIfam" id="TIGR03025">
    <property type="entry name" value="EPS_sugtrans"/>
    <property type="match status" value="1"/>
</dbReference>
<evidence type="ECO:0000256" key="6">
    <source>
        <dbReference type="ARBA" id="ARBA00023136"/>
    </source>
</evidence>
<gene>
    <name evidence="9" type="ORF">H9Y05_00405</name>
</gene>
<dbReference type="Pfam" id="PF13727">
    <property type="entry name" value="CoA_binding_3"/>
    <property type="match status" value="1"/>
</dbReference>
<accession>A0A8J6P3U6</accession>
<evidence type="ECO:0000256" key="4">
    <source>
        <dbReference type="ARBA" id="ARBA00022692"/>
    </source>
</evidence>
<keyword evidence="10" id="KW-1185">Reference proteome</keyword>
<dbReference type="InterPro" id="IPR003362">
    <property type="entry name" value="Bact_transf"/>
</dbReference>
<keyword evidence="6 7" id="KW-0472">Membrane</keyword>
<evidence type="ECO:0000259" key="8">
    <source>
        <dbReference type="Pfam" id="PF02397"/>
    </source>
</evidence>
<evidence type="ECO:0000256" key="7">
    <source>
        <dbReference type="SAM" id="Phobius"/>
    </source>
</evidence>
<evidence type="ECO:0000256" key="2">
    <source>
        <dbReference type="ARBA" id="ARBA00006464"/>
    </source>
</evidence>
<keyword evidence="4 7" id="KW-0812">Transmembrane</keyword>
<evidence type="ECO:0000256" key="5">
    <source>
        <dbReference type="ARBA" id="ARBA00022989"/>
    </source>
</evidence>
<protein>
    <submittedName>
        <fullName evidence="9">Sugar transferase</fullName>
    </submittedName>
</protein>
<dbReference type="GO" id="GO:0016020">
    <property type="term" value="C:membrane"/>
    <property type="evidence" value="ECO:0007669"/>
    <property type="project" value="UniProtKB-SubCell"/>
</dbReference>
<dbReference type="Pfam" id="PF02397">
    <property type="entry name" value="Bac_transf"/>
    <property type="match status" value="1"/>
</dbReference>
<feature type="transmembrane region" description="Helical" evidence="7">
    <location>
        <begin position="46"/>
        <end position="66"/>
    </location>
</feature>
<dbReference type="InterPro" id="IPR017475">
    <property type="entry name" value="EPS_sugar_tfrase"/>
</dbReference>
<evidence type="ECO:0000313" key="9">
    <source>
        <dbReference type="EMBL" id="MBC9810924.1"/>
    </source>
</evidence>
<comment type="caution">
    <text evidence="9">The sequence shown here is derived from an EMBL/GenBank/DDBJ whole genome shotgun (WGS) entry which is preliminary data.</text>
</comment>
<keyword evidence="5 7" id="KW-1133">Transmembrane helix</keyword>
<evidence type="ECO:0000256" key="1">
    <source>
        <dbReference type="ARBA" id="ARBA00004141"/>
    </source>
</evidence>
<dbReference type="EMBL" id="JACVEL010000001">
    <property type="protein sequence ID" value="MBC9810924.1"/>
    <property type="molecule type" value="Genomic_DNA"/>
</dbReference>
<feature type="transmembrane region" description="Helical" evidence="7">
    <location>
        <begin position="282"/>
        <end position="306"/>
    </location>
</feature>
<dbReference type="Gene3D" id="3.40.50.720">
    <property type="entry name" value="NAD(P)-binding Rossmann-like Domain"/>
    <property type="match status" value="1"/>
</dbReference>
<organism evidence="9 10">
    <name type="scientific">Taishania pollutisoli</name>
    <dbReference type="NCBI Taxonomy" id="2766479"/>
    <lineage>
        <taxon>Bacteria</taxon>
        <taxon>Pseudomonadati</taxon>
        <taxon>Bacteroidota</taxon>
        <taxon>Flavobacteriia</taxon>
        <taxon>Flavobacteriales</taxon>
        <taxon>Crocinitomicaceae</taxon>
        <taxon>Taishania</taxon>
    </lineage>
</organism>
<dbReference type="GO" id="GO:0016780">
    <property type="term" value="F:phosphotransferase activity, for other substituted phosphate groups"/>
    <property type="evidence" value="ECO:0007669"/>
    <property type="project" value="TreeGrafter"/>
</dbReference>
<reference evidence="9" key="1">
    <citation type="submission" date="2020-09" db="EMBL/GenBank/DDBJ databases">
        <title>Taishania pollutisoli gen. nov., sp. nov., Isolated from Tetrabromobisphenol A-Contaminated Soil.</title>
        <authorList>
            <person name="Chen Q."/>
        </authorList>
    </citation>
    <scope>NUCLEOTIDE SEQUENCE</scope>
    <source>
        <strain evidence="9">CZZ-1</strain>
    </source>
</reference>
<keyword evidence="3 9" id="KW-0808">Transferase</keyword>
<comment type="similarity">
    <text evidence="2">Belongs to the bacterial sugar transferase family.</text>
</comment>
<dbReference type="PANTHER" id="PTHR30576:SF0">
    <property type="entry name" value="UNDECAPRENYL-PHOSPHATE N-ACETYLGALACTOSAMINYL 1-PHOSPHATE TRANSFERASE-RELATED"/>
    <property type="match status" value="1"/>
</dbReference>
<feature type="transmembrane region" description="Helical" evidence="7">
    <location>
        <begin position="114"/>
        <end position="136"/>
    </location>
</feature>
<dbReference type="AlphaFoldDB" id="A0A8J6P3U6"/>
<feature type="domain" description="Bacterial sugar transferase" evidence="8">
    <location>
        <begin position="280"/>
        <end position="462"/>
    </location>
</feature>
<evidence type="ECO:0000256" key="3">
    <source>
        <dbReference type="ARBA" id="ARBA00022679"/>
    </source>
</evidence>
<dbReference type="Proteomes" id="UP000652681">
    <property type="component" value="Unassembled WGS sequence"/>
</dbReference>
<dbReference type="PANTHER" id="PTHR30576">
    <property type="entry name" value="COLANIC BIOSYNTHESIS UDP-GLUCOSE LIPID CARRIER TRANSFERASE"/>
    <property type="match status" value="1"/>
</dbReference>
<evidence type="ECO:0000313" key="10">
    <source>
        <dbReference type="Proteomes" id="UP000652681"/>
    </source>
</evidence>
<sequence>MSFSKSKLAILLIILDWLVALAAWASFYYVRKVYIEETGFSVGSSYYPGLAIVPIFWLIIFALQGTYIDVRRLHRMKVVGLTFFGSLFGTVVLFFFLLLDDEVDDHLLLYQSLFWLYGIHFVYFVFARLFFVSRLVKKIHRREKGFRTLVIGGNEKAVEIVSELQQMKKSSGHLLVGFVNLNGTDRLLEDKLPYLGKADDELEVIIRQNQIEEVIIALESKEHDRIRNLIVRMEGSDLKINILPDMYDILSGSVKMSNIFGALLIEVNAEVMPVWQRVIKRFIDVVCSILAIVVLIPVYITLAILVKFSSPGPVLFLQERIGKNGVPFKIIKFRTMYTGAEKSGPQLSSTHDPRITPVGRVMRKLRLDELPQFFNVLKGDMSLVGPRPERQFFIDQIIVVEPQFLQLTKVRPGITSWGQVKYGYAENVDQMLQRMKFDLLYMKNRTLALDFKIMLYTVLIIVKAKGK</sequence>
<comment type="subcellular location">
    <subcellularLocation>
        <location evidence="1">Membrane</location>
        <topology evidence="1">Multi-pass membrane protein</topology>
    </subcellularLocation>
</comment>